<feature type="compositionally biased region" description="Acidic residues" evidence="1">
    <location>
        <begin position="1"/>
        <end position="20"/>
    </location>
</feature>
<dbReference type="EMBL" id="JAHYIQ010000004">
    <property type="protein sequence ID" value="KAK1132988.1"/>
    <property type="molecule type" value="Genomic_DNA"/>
</dbReference>
<evidence type="ECO:0000313" key="3">
    <source>
        <dbReference type="Proteomes" id="UP001177670"/>
    </source>
</evidence>
<proteinExistence type="predicted"/>
<sequence length="126" mass="14229">MEKNEDDDDDEEEEDDDEEEERRGIWWPKCIAGVGLPDLRIHRLATFFSLRIDDYGNEASLVTLTYTLFARSRSRSFVLSYTPALHGRSSYIPNQRHSGFISGASLLKLCGYHDGGAVASGTVEKR</sequence>
<protein>
    <submittedName>
        <fullName evidence="2">Uncharacterized protein</fullName>
    </submittedName>
</protein>
<reference evidence="2" key="1">
    <citation type="submission" date="2021-10" db="EMBL/GenBank/DDBJ databases">
        <title>Melipona bicolor Genome sequencing and assembly.</title>
        <authorList>
            <person name="Araujo N.S."/>
            <person name="Arias M.C."/>
        </authorList>
    </citation>
    <scope>NUCLEOTIDE SEQUENCE</scope>
    <source>
        <strain evidence="2">USP_2M_L1-L4_2017</strain>
        <tissue evidence="2">Whole body</tissue>
    </source>
</reference>
<evidence type="ECO:0000313" key="2">
    <source>
        <dbReference type="EMBL" id="KAK1132988.1"/>
    </source>
</evidence>
<dbReference type="AlphaFoldDB" id="A0AA40KUE9"/>
<organism evidence="2 3">
    <name type="scientific">Melipona bicolor</name>
    <dbReference type="NCBI Taxonomy" id="60889"/>
    <lineage>
        <taxon>Eukaryota</taxon>
        <taxon>Metazoa</taxon>
        <taxon>Ecdysozoa</taxon>
        <taxon>Arthropoda</taxon>
        <taxon>Hexapoda</taxon>
        <taxon>Insecta</taxon>
        <taxon>Pterygota</taxon>
        <taxon>Neoptera</taxon>
        <taxon>Endopterygota</taxon>
        <taxon>Hymenoptera</taxon>
        <taxon>Apocrita</taxon>
        <taxon>Aculeata</taxon>
        <taxon>Apoidea</taxon>
        <taxon>Anthophila</taxon>
        <taxon>Apidae</taxon>
        <taxon>Melipona</taxon>
    </lineage>
</organism>
<evidence type="ECO:0000256" key="1">
    <source>
        <dbReference type="SAM" id="MobiDB-lite"/>
    </source>
</evidence>
<gene>
    <name evidence="2" type="ORF">K0M31_014353</name>
</gene>
<feature type="region of interest" description="Disordered" evidence="1">
    <location>
        <begin position="1"/>
        <end position="22"/>
    </location>
</feature>
<dbReference type="Proteomes" id="UP001177670">
    <property type="component" value="Unassembled WGS sequence"/>
</dbReference>
<accession>A0AA40KUE9</accession>
<comment type="caution">
    <text evidence="2">The sequence shown here is derived from an EMBL/GenBank/DDBJ whole genome shotgun (WGS) entry which is preliminary data.</text>
</comment>
<name>A0AA40KUE9_9HYME</name>
<keyword evidence="3" id="KW-1185">Reference proteome</keyword>